<gene>
    <name evidence="2" type="ORF">GCM10020367_71690</name>
</gene>
<evidence type="ECO:0008006" key="4">
    <source>
        <dbReference type="Google" id="ProtNLM"/>
    </source>
</evidence>
<sequence length="104" mass="11116">MPRKPVIPSNVYRPMAQHYPVDRYQAGACQYGHGHGQAPVQQIVIKQADPWVRYVAIGFAGAGIGLMLLAGLVVTLVAAGACAICVAVLVRSARWMFAKQSGPK</sequence>
<organism evidence="2 3">
    <name type="scientific">Streptomyces sannanensis</name>
    <dbReference type="NCBI Taxonomy" id="285536"/>
    <lineage>
        <taxon>Bacteria</taxon>
        <taxon>Bacillati</taxon>
        <taxon>Actinomycetota</taxon>
        <taxon>Actinomycetes</taxon>
        <taxon>Kitasatosporales</taxon>
        <taxon>Streptomycetaceae</taxon>
        <taxon>Streptomyces</taxon>
    </lineage>
</organism>
<comment type="caution">
    <text evidence="2">The sequence shown here is derived from an EMBL/GenBank/DDBJ whole genome shotgun (WGS) entry which is preliminary data.</text>
</comment>
<dbReference type="RefSeq" id="WP_345045747.1">
    <property type="nucleotide sequence ID" value="NZ_BAAAYL010000003.1"/>
</dbReference>
<evidence type="ECO:0000313" key="2">
    <source>
        <dbReference type="EMBL" id="GAA3381228.1"/>
    </source>
</evidence>
<proteinExistence type="predicted"/>
<dbReference type="Proteomes" id="UP001499990">
    <property type="component" value="Unassembled WGS sequence"/>
</dbReference>
<evidence type="ECO:0000313" key="3">
    <source>
        <dbReference type="Proteomes" id="UP001499990"/>
    </source>
</evidence>
<accession>A0ABP6SNS4</accession>
<dbReference type="EMBL" id="BAAAYL010000003">
    <property type="protein sequence ID" value="GAA3381228.1"/>
    <property type="molecule type" value="Genomic_DNA"/>
</dbReference>
<evidence type="ECO:0000256" key="1">
    <source>
        <dbReference type="SAM" id="Phobius"/>
    </source>
</evidence>
<keyword evidence="1" id="KW-1133">Transmembrane helix</keyword>
<protein>
    <recommendedName>
        <fullName evidence="4">SpdD protein</fullName>
    </recommendedName>
</protein>
<keyword evidence="1" id="KW-0812">Transmembrane</keyword>
<name>A0ABP6SNS4_9ACTN</name>
<feature type="transmembrane region" description="Helical" evidence="1">
    <location>
        <begin position="57"/>
        <end position="90"/>
    </location>
</feature>
<keyword evidence="1" id="KW-0472">Membrane</keyword>
<reference evidence="3" key="1">
    <citation type="journal article" date="2019" name="Int. J. Syst. Evol. Microbiol.">
        <title>The Global Catalogue of Microorganisms (GCM) 10K type strain sequencing project: providing services to taxonomists for standard genome sequencing and annotation.</title>
        <authorList>
            <consortium name="The Broad Institute Genomics Platform"/>
            <consortium name="The Broad Institute Genome Sequencing Center for Infectious Disease"/>
            <person name="Wu L."/>
            <person name="Ma J."/>
        </authorList>
    </citation>
    <scope>NUCLEOTIDE SEQUENCE [LARGE SCALE GENOMIC DNA]</scope>
    <source>
        <strain evidence="3">JCM 9651</strain>
    </source>
</reference>
<keyword evidence="3" id="KW-1185">Reference proteome</keyword>